<evidence type="ECO:0000313" key="2">
    <source>
        <dbReference type="EMBL" id="CAK9872040.1"/>
    </source>
</evidence>
<sequence length="358" mass="40392">MKEEITDADDYANWIKWVTDAEQEGRPSLEPRMLQKCLCYYKSSKWTLLILTIASRNDWLYLTISSDSAYAYRVTLPVKKDGSRRFCGDYRPINLQTRRDSFPMPFVDDDCQRAFDNLKRALVEAPILDFSFKVVHRPGLKHVNADALSRNLVGQAADDDNFSGEIQDDSNIQNDPAEATDQEEAHQLFMLDVVTATNTNEEVVPHMEVVGAADDEDLGATDGKQTLQKGTAKYYDKRQQLELVLAAQELSEFGGLEVDPTGSGDEENFEMDTKGIDIKRDATCLELLKEGMLLDTTNLEEGKRARKRANNYCWKEQRLYFKGLCGAENSKANEKVLGRQNFGEEESSVRASPGVLAE</sequence>
<dbReference type="Gene3D" id="3.10.10.10">
    <property type="entry name" value="HIV Type 1 Reverse Transcriptase, subunit A, domain 1"/>
    <property type="match status" value="1"/>
</dbReference>
<dbReference type="SUPFAM" id="SSF56672">
    <property type="entry name" value="DNA/RNA polymerases"/>
    <property type="match status" value="1"/>
</dbReference>
<evidence type="ECO:0000256" key="1">
    <source>
        <dbReference type="SAM" id="MobiDB-lite"/>
    </source>
</evidence>
<organism evidence="2 3">
    <name type="scientific">Sphagnum jensenii</name>
    <dbReference type="NCBI Taxonomy" id="128206"/>
    <lineage>
        <taxon>Eukaryota</taxon>
        <taxon>Viridiplantae</taxon>
        <taxon>Streptophyta</taxon>
        <taxon>Embryophyta</taxon>
        <taxon>Bryophyta</taxon>
        <taxon>Sphagnophytina</taxon>
        <taxon>Sphagnopsida</taxon>
        <taxon>Sphagnales</taxon>
        <taxon>Sphagnaceae</taxon>
        <taxon>Sphagnum</taxon>
    </lineage>
</organism>
<dbReference type="EMBL" id="OZ023703">
    <property type="protein sequence ID" value="CAK9872040.1"/>
    <property type="molecule type" value="Genomic_DNA"/>
</dbReference>
<feature type="region of interest" description="Disordered" evidence="1">
    <location>
        <begin position="338"/>
        <end position="358"/>
    </location>
</feature>
<name>A0ABP1B9W0_9BRYO</name>
<keyword evidence="3" id="KW-1185">Reference proteome</keyword>
<gene>
    <name evidence="2" type="ORF">CSSPJE1EN2_LOCUS14637</name>
</gene>
<evidence type="ECO:0000313" key="3">
    <source>
        <dbReference type="Proteomes" id="UP001497522"/>
    </source>
</evidence>
<protein>
    <submittedName>
        <fullName evidence="2">Uncharacterized protein</fullName>
    </submittedName>
</protein>
<dbReference type="Proteomes" id="UP001497522">
    <property type="component" value="Chromosome 2"/>
</dbReference>
<accession>A0ABP1B9W0</accession>
<reference evidence="2 3" key="1">
    <citation type="submission" date="2024-03" db="EMBL/GenBank/DDBJ databases">
        <authorList>
            <consortium name="ELIXIR-Norway"/>
            <consortium name="Elixir Norway"/>
        </authorList>
    </citation>
    <scope>NUCLEOTIDE SEQUENCE [LARGE SCALE GENOMIC DNA]</scope>
</reference>
<dbReference type="InterPro" id="IPR043502">
    <property type="entry name" value="DNA/RNA_pol_sf"/>
</dbReference>
<proteinExistence type="predicted"/>